<dbReference type="SUPFAM" id="SSF51679">
    <property type="entry name" value="Bacterial luciferase-like"/>
    <property type="match status" value="1"/>
</dbReference>
<evidence type="ECO:0000313" key="4">
    <source>
        <dbReference type="EMBL" id="MBS4198127.1"/>
    </source>
</evidence>
<dbReference type="RefSeq" id="WP_213108915.1">
    <property type="nucleotide sequence ID" value="NZ_JAGYPJ010000001.1"/>
</dbReference>
<name>A0A942TLC8_9BACI</name>
<dbReference type="InterPro" id="IPR036661">
    <property type="entry name" value="Luciferase-like_sf"/>
</dbReference>
<dbReference type="PANTHER" id="PTHR30137:SF8">
    <property type="entry name" value="BLR5498 PROTEIN"/>
    <property type="match status" value="1"/>
</dbReference>
<protein>
    <submittedName>
        <fullName evidence="4">LLM class flavin-dependent oxidoreductase</fullName>
    </submittedName>
</protein>
<dbReference type="AlphaFoldDB" id="A0A942TLC8"/>
<sequence>MESGNSLKHTGFEIGLYTLADIAPNPLTGKTISSSQRIKEVIQAAKLADEAGLDIFGVGEHHRLDYAVSSPQVVLAAIAQATKRIKLTSATTVLSTVDPVRLFEDFATLDLISDGRAEIIAGRGAFLDSFPLFGFDINDYDALFKENMELFLKINDSERISWSGRFRSSLNNAEISPRPLQNKLPTWVGVSRNIESAAHAGTLGVGLAMVILGGEPRLFKPLVDLYRIVGMESGHQDQLNVCVTGHGYIAKTTQQAKDEFYPFYSNYWTNVNHQHGNSFKMTREDFEEMTGPETVLFVGSPQQIVEKILYQYELFGHRRFMAQLDIGGIPFKNVARAIELLATEVAPVVRKEISK</sequence>
<dbReference type="InterPro" id="IPR050766">
    <property type="entry name" value="Bact_Lucif_Oxidored"/>
</dbReference>
<comment type="caution">
    <text evidence="4">The sequence shown here is derived from an EMBL/GenBank/DDBJ whole genome shotgun (WGS) entry which is preliminary data.</text>
</comment>
<accession>A0A942TLC8</accession>
<dbReference type="Pfam" id="PF00296">
    <property type="entry name" value="Bac_luciferase"/>
    <property type="match status" value="1"/>
</dbReference>
<gene>
    <name evidence="4" type="ORF">KHA93_00445</name>
</gene>
<keyword evidence="2" id="KW-0503">Monooxygenase</keyword>
<organism evidence="4 5">
    <name type="scientific">Lederbergia citrisecunda</name>
    <dbReference type="NCBI Taxonomy" id="2833583"/>
    <lineage>
        <taxon>Bacteria</taxon>
        <taxon>Bacillati</taxon>
        <taxon>Bacillota</taxon>
        <taxon>Bacilli</taxon>
        <taxon>Bacillales</taxon>
        <taxon>Bacillaceae</taxon>
        <taxon>Lederbergia</taxon>
    </lineage>
</organism>
<evidence type="ECO:0000256" key="1">
    <source>
        <dbReference type="ARBA" id="ARBA00023002"/>
    </source>
</evidence>
<proteinExistence type="predicted"/>
<keyword evidence="1" id="KW-0560">Oxidoreductase</keyword>
<dbReference type="GO" id="GO:0016705">
    <property type="term" value="F:oxidoreductase activity, acting on paired donors, with incorporation or reduction of molecular oxygen"/>
    <property type="evidence" value="ECO:0007669"/>
    <property type="project" value="InterPro"/>
</dbReference>
<evidence type="ECO:0000313" key="5">
    <source>
        <dbReference type="Proteomes" id="UP000682713"/>
    </source>
</evidence>
<dbReference type="Gene3D" id="3.20.20.30">
    <property type="entry name" value="Luciferase-like domain"/>
    <property type="match status" value="1"/>
</dbReference>
<dbReference type="GO" id="GO:0005829">
    <property type="term" value="C:cytosol"/>
    <property type="evidence" value="ECO:0007669"/>
    <property type="project" value="TreeGrafter"/>
</dbReference>
<dbReference type="Proteomes" id="UP000682713">
    <property type="component" value="Unassembled WGS sequence"/>
</dbReference>
<keyword evidence="5" id="KW-1185">Reference proteome</keyword>
<evidence type="ECO:0000256" key="2">
    <source>
        <dbReference type="ARBA" id="ARBA00023033"/>
    </source>
</evidence>
<dbReference type="GO" id="GO:0004497">
    <property type="term" value="F:monooxygenase activity"/>
    <property type="evidence" value="ECO:0007669"/>
    <property type="project" value="UniProtKB-KW"/>
</dbReference>
<reference evidence="4 5" key="1">
    <citation type="submission" date="2021-05" db="EMBL/GenBank/DDBJ databases">
        <title>Novel Bacillus species.</title>
        <authorList>
            <person name="Liu G."/>
        </authorList>
    </citation>
    <scope>NUCLEOTIDE SEQUENCE [LARGE SCALE GENOMIC DNA]</scope>
    <source>
        <strain evidence="4 5">FJAT-49732</strain>
    </source>
</reference>
<dbReference type="PANTHER" id="PTHR30137">
    <property type="entry name" value="LUCIFERASE-LIKE MONOOXYGENASE"/>
    <property type="match status" value="1"/>
</dbReference>
<dbReference type="InterPro" id="IPR011251">
    <property type="entry name" value="Luciferase-like_dom"/>
</dbReference>
<dbReference type="EMBL" id="JAGYPJ010000001">
    <property type="protein sequence ID" value="MBS4198127.1"/>
    <property type="molecule type" value="Genomic_DNA"/>
</dbReference>
<feature type="domain" description="Luciferase-like" evidence="3">
    <location>
        <begin position="14"/>
        <end position="314"/>
    </location>
</feature>
<evidence type="ECO:0000259" key="3">
    <source>
        <dbReference type="Pfam" id="PF00296"/>
    </source>
</evidence>